<evidence type="ECO:0000256" key="3">
    <source>
        <dbReference type="ARBA" id="ARBA00022729"/>
    </source>
</evidence>
<organism evidence="6 7">
    <name type="scientific">Sphenodon punctatus</name>
    <name type="common">Tuatara</name>
    <name type="synonym">Hatteria punctata</name>
    <dbReference type="NCBI Taxonomy" id="8508"/>
    <lineage>
        <taxon>Eukaryota</taxon>
        <taxon>Metazoa</taxon>
        <taxon>Chordata</taxon>
        <taxon>Craniata</taxon>
        <taxon>Vertebrata</taxon>
        <taxon>Euteleostomi</taxon>
        <taxon>Lepidosauria</taxon>
        <taxon>Sphenodontia</taxon>
        <taxon>Sphenodontidae</taxon>
        <taxon>Sphenodon</taxon>
    </lineage>
</organism>
<evidence type="ECO:0000256" key="1">
    <source>
        <dbReference type="ARBA" id="ARBA00011079"/>
    </source>
</evidence>
<dbReference type="AlphaFoldDB" id="A0A8D0H590"/>
<reference evidence="6" key="2">
    <citation type="submission" date="2025-09" db="UniProtKB">
        <authorList>
            <consortium name="Ensembl"/>
        </authorList>
    </citation>
    <scope>IDENTIFICATION</scope>
</reference>
<reference evidence="6" key="1">
    <citation type="submission" date="2025-08" db="UniProtKB">
        <authorList>
            <consortium name="Ensembl"/>
        </authorList>
    </citation>
    <scope>IDENTIFICATION</scope>
</reference>
<dbReference type="Ensembl" id="ENSSPUT00000020055.1">
    <property type="protein sequence ID" value="ENSSPUP00000018829.1"/>
    <property type="gene ID" value="ENSSPUG00000014523.1"/>
</dbReference>
<sequence>MNCLQTVFSPSPDQTCEDASCPFSRLMTLQSYLNLCSQVFGISPGSVLQAVAFTNEYYGADHPKASRVLFVNGDIDPWHALSVLKNQSRSEQAIYINGTSHCANMRPSSSTDPLPLILARTHINDHVREWLKLARSTSEES</sequence>
<evidence type="ECO:0008006" key="8">
    <source>
        <dbReference type="Google" id="ProtNLM"/>
    </source>
</evidence>
<dbReference type="Gene3D" id="3.40.50.1820">
    <property type="entry name" value="alpha/beta hydrolase"/>
    <property type="match status" value="1"/>
</dbReference>
<dbReference type="Proteomes" id="UP000694392">
    <property type="component" value="Unplaced"/>
</dbReference>
<dbReference type="GO" id="GO:0070008">
    <property type="term" value="F:serine-type exopeptidase activity"/>
    <property type="evidence" value="ECO:0007669"/>
    <property type="project" value="InterPro"/>
</dbReference>
<evidence type="ECO:0000256" key="5">
    <source>
        <dbReference type="ARBA" id="ARBA00023180"/>
    </source>
</evidence>
<proteinExistence type="inferred from homology"/>
<dbReference type="InterPro" id="IPR029058">
    <property type="entry name" value="AB_hydrolase_fold"/>
</dbReference>
<dbReference type="Pfam" id="PF05577">
    <property type="entry name" value="Peptidase_S28"/>
    <property type="match status" value="1"/>
</dbReference>
<dbReference type="InterPro" id="IPR042269">
    <property type="entry name" value="Ser_carbopepase_S28_SKS"/>
</dbReference>
<dbReference type="Gene3D" id="1.20.120.980">
    <property type="entry name" value="Serine carboxypeptidase S28, SKS domain"/>
    <property type="match status" value="1"/>
</dbReference>
<dbReference type="PANTHER" id="PTHR11010:SF11">
    <property type="entry name" value="THYMUS-SPECIFIC SERINE PROTEASE"/>
    <property type="match status" value="1"/>
</dbReference>
<keyword evidence="2" id="KW-0645">Protease</keyword>
<dbReference type="GO" id="GO:0006508">
    <property type="term" value="P:proteolysis"/>
    <property type="evidence" value="ECO:0007669"/>
    <property type="project" value="UniProtKB-KW"/>
</dbReference>
<dbReference type="InterPro" id="IPR008758">
    <property type="entry name" value="Peptidase_S28"/>
</dbReference>
<dbReference type="GO" id="GO:0005768">
    <property type="term" value="C:endosome"/>
    <property type="evidence" value="ECO:0007669"/>
    <property type="project" value="TreeGrafter"/>
</dbReference>
<dbReference type="OMA" id="HINDHVR"/>
<comment type="similarity">
    <text evidence="1">Belongs to the peptidase S28 family.</text>
</comment>
<dbReference type="PANTHER" id="PTHR11010">
    <property type="entry name" value="PROTEASE S28 PRO-X CARBOXYPEPTIDASE-RELATED"/>
    <property type="match status" value="1"/>
</dbReference>
<evidence type="ECO:0000313" key="6">
    <source>
        <dbReference type="Ensembl" id="ENSSPUP00000018829.1"/>
    </source>
</evidence>
<dbReference type="GO" id="GO:0008239">
    <property type="term" value="F:dipeptidyl-peptidase activity"/>
    <property type="evidence" value="ECO:0007669"/>
    <property type="project" value="TreeGrafter"/>
</dbReference>
<keyword evidence="3" id="KW-0732">Signal</keyword>
<keyword evidence="5" id="KW-0325">Glycoprotein</keyword>
<dbReference type="GO" id="GO:0005764">
    <property type="term" value="C:lysosome"/>
    <property type="evidence" value="ECO:0007669"/>
    <property type="project" value="TreeGrafter"/>
</dbReference>
<dbReference type="GeneTree" id="ENSGT00940000160281"/>
<evidence type="ECO:0000256" key="4">
    <source>
        <dbReference type="ARBA" id="ARBA00022801"/>
    </source>
</evidence>
<keyword evidence="4" id="KW-0378">Hydrolase</keyword>
<evidence type="ECO:0000313" key="7">
    <source>
        <dbReference type="Proteomes" id="UP000694392"/>
    </source>
</evidence>
<keyword evidence="7" id="KW-1185">Reference proteome</keyword>
<protein>
    <recommendedName>
        <fullName evidence="8">Serine protease 16</fullName>
    </recommendedName>
</protein>
<name>A0A8D0H590_SPHPU</name>
<accession>A0A8D0H590</accession>
<evidence type="ECO:0000256" key="2">
    <source>
        <dbReference type="ARBA" id="ARBA00022670"/>
    </source>
</evidence>